<gene>
    <name evidence="2" type="ORF">SAMN05192569_10715</name>
</gene>
<dbReference type="RefSeq" id="WP_090952275.1">
    <property type="nucleotide sequence ID" value="NZ_FOJS01000071.1"/>
</dbReference>
<protein>
    <submittedName>
        <fullName evidence="2">Uncharacterized protein</fullName>
    </submittedName>
</protein>
<keyword evidence="3" id="KW-1185">Reference proteome</keyword>
<organism evidence="2 3">
    <name type="scientific">Parageobacillus thermantarcticus</name>
    <dbReference type="NCBI Taxonomy" id="186116"/>
    <lineage>
        <taxon>Bacteria</taxon>
        <taxon>Bacillati</taxon>
        <taxon>Bacillota</taxon>
        <taxon>Bacilli</taxon>
        <taxon>Bacillales</taxon>
        <taxon>Anoxybacillaceae</taxon>
        <taxon>Parageobacillus</taxon>
    </lineage>
</organism>
<evidence type="ECO:0000256" key="1">
    <source>
        <dbReference type="SAM" id="MobiDB-lite"/>
    </source>
</evidence>
<dbReference type="AlphaFoldDB" id="A0A1I0TXC0"/>
<accession>A0A1I0TXC0</accession>
<reference evidence="3" key="1">
    <citation type="submission" date="2016-10" db="EMBL/GenBank/DDBJ databases">
        <authorList>
            <person name="Varghese N."/>
            <person name="Submissions S."/>
        </authorList>
    </citation>
    <scope>NUCLEOTIDE SEQUENCE [LARGE SCALE GENOMIC DNA]</scope>
    <source>
        <strain evidence="3">M1</strain>
    </source>
</reference>
<sequence length="86" mass="10316">MLAKPNYDHLTVSDFQSLLKFEAYLVQFEEFFEAKGMYEEARWIRHMKKFITIRRKCMKAVIQQSMKKRPVPNTSHHNQPARSITI</sequence>
<dbReference type="OrthoDB" id="9960026at2"/>
<dbReference type="EMBL" id="FOJS01000071">
    <property type="protein sequence ID" value="SFA56263.1"/>
    <property type="molecule type" value="Genomic_DNA"/>
</dbReference>
<proteinExistence type="predicted"/>
<name>A0A1I0TXC0_9BACL</name>
<feature type="region of interest" description="Disordered" evidence="1">
    <location>
        <begin position="65"/>
        <end position="86"/>
    </location>
</feature>
<dbReference type="Proteomes" id="UP000198650">
    <property type="component" value="Unassembled WGS sequence"/>
</dbReference>
<evidence type="ECO:0000313" key="2">
    <source>
        <dbReference type="EMBL" id="SFA56263.1"/>
    </source>
</evidence>
<evidence type="ECO:0000313" key="3">
    <source>
        <dbReference type="Proteomes" id="UP000198650"/>
    </source>
</evidence>
<dbReference type="STRING" id="186116.SAMN05192569_10715"/>
<feature type="compositionally biased region" description="Polar residues" evidence="1">
    <location>
        <begin position="72"/>
        <end position="86"/>
    </location>
</feature>